<gene>
    <name evidence="1" type="ORF">S01H4_12295</name>
</gene>
<dbReference type="AlphaFoldDB" id="X1AR36"/>
<proteinExistence type="predicted"/>
<protein>
    <submittedName>
        <fullName evidence="1">Uncharacterized protein</fullName>
    </submittedName>
</protein>
<dbReference type="EMBL" id="BART01005191">
    <property type="protein sequence ID" value="GAG62336.1"/>
    <property type="molecule type" value="Genomic_DNA"/>
</dbReference>
<evidence type="ECO:0000313" key="1">
    <source>
        <dbReference type="EMBL" id="GAG62336.1"/>
    </source>
</evidence>
<feature type="non-terminal residue" evidence="1">
    <location>
        <position position="1"/>
    </location>
</feature>
<name>X1AR36_9ZZZZ</name>
<sequence length="258" mass="29868">HFIDIFEVEPVAKFDINLPPYAFVIHGSADEFRGDNKSGFGIYYDKSKQLYNMAERIKTPFGTFNILTGNDAKKYFEKYNYVEDFAKKKRRMGAELLFEEFTEISNEMHQGLININEIILGCHYLRNLNTLFSITLRGDLPAYLVKGNPNLSPQSIELLGFEKRAKRLGVYDRLINANIIPHGGGYVFPDILTINKVIEVERKRYFEVEMQNDRGKKIISEVRELAYEYRGRNVVLRALEIGIIDIVAKLIPQYVLKI</sequence>
<reference evidence="1" key="1">
    <citation type="journal article" date="2014" name="Front. Microbiol.">
        <title>High frequency of phylogenetically diverse reductive dehalogenase-homologous genes in deep subseafloor sedimentary metagenomes.</title>
        <authorList>
            <person name="Kawai M."/>
            <person name="Futagami T."/>
            <person name="Toyoda A."/>
            <person name="Takaki Y."/>
            <person name="Nishi S."/>
            <person name="Hori S."/>
            <person name="Arai W."/>
            <person name="Tsubouchi T."/>
            <person name="Morono Y."/>
            <person name="Uchiyama I."/>
            <person name="Ito T."/>
            <person name="Fujiyama A."/>
            <person name="Inagaki F."/>
            <person name="Takami H."/>
        </authorList>
    </citation>
    <scope>NUCLEOTIDE SEQUENCE</scope>
    <source>
        <strain evidence="1">Expedition CK06-06</strain>
    </source>
</reference>
<comment type="caution">
    <text evidence="1">The sequence shown here is derived from an EMBL/GenBank/DDBJ whole genome shotgun (WGS) entry which is preliminary data.</text>
</comment>
<organism evidence="1">
    <name type="scientific">marine sediment metagenome</name>
    <dbReference type="NCBI Taxonomy" id="412755"/>
    <lineage>
        <taxon>unclassified sequences</taxon>
        <taxon>metagenomes</taxon>
        <taxon>ecological metagenomes</taxon>
    </lineage>
</organism>
<accession>X1AR36</accession>